<evidence type="ECO:0000313" key="2">
    <source>
        <dbReference type="Proteomes" id="UP001056778"/>
    </source>
</evidence>
<name>A0ACB9SIJ1_HOLOL</name>
<comment type="caution">
    <text evidence="1">The sequence shown here is derived from an EMBL/GenBank/DDBJ whole genome shotgun (WGS) entry which is preliminary data.</text>
</comment>
<reference evidence="1" key="1">
    <citation type="submission" date="2022-04" db="EMBL/GenBank/DDBJ databases">
        <title>Chromosome-scale genome assembly of Holotrichia oblita Faldermann.</title>
        <authorList>
            <person name="Rongchong L."/>
        </authorList>
    </citation>
    <scope>NUCLEOTIDE SEQUENCE</scope>
    <source>
        <strain evidence="1">81SQS9</strain>
    </source>
</reference>
<dbReference type="Proteomes" id="UP001056778">
    <property type="component" value="Chromosome 9"/>
</dbReference>
<protein>
    <submittedName>
        <fullName evidence="1">Dep domain protein</fullName>
    </submittedName>
</protein>
<sequence length="865" mass="96169">MMAENSGAALDNLYPALAQCFVIIICGYFAGRMNLISETEAKGINTFVGNFALPSLIFMSLAELDLSSVNWLFLLSILIAKSLVFFTVIIVTLLVGRPVNLGRAGIFAIFCTQSNDFAIGYPIVVALYKNTHPEYASYLYLMAPISLAILNPMSFVLMEIGKRRSNQNLSPISINSIEGGNSTLSGKRCKLVISVSKSIFLNPIIFMTLLGIIGNLIFNHTVPIYLSEILKALGSAFSASALFLLGLRMVGKVHTLRGATLIIPGILIIVKLLCLPIVTREVINIVHAGFNESETTDLSTYGFLYGTFPAAPTVFVFATQFSLDVDLIASAMVACTFISAPLMFVSAKMITLTDTDPEEYVKQLNNFTFDLSVIGVVASVWVLALYILTKKITRVPHKITSCLIISQILACIGAILWNSLENKTGWAGYVQFALFCLGVYSSRLWTAILAVVLLFLQCRSLCFVLKLIPVFFFIGWGLPLLMSILLLLYGRADSLPYEAKNPNFAYGVSQAVVAVSLLVLCFIITVGCLILHQRYRKRYERYLNLANDVASTFEQPHENGDARPVQNTIPPPVASCSGGGSKSGSCKGNKEKCGNLPTINEGCCEDSPVVDIEDVGKVLSPKKTTIQDFESPDLDDDENGLCSTKFGCTGPRREECQGILQRYEEQIDDDVELIEEEPDTHDPQILRHVVLLIMLLCSMFVGLALCIWTLVMEQMSGIYIELSFLDATLNFGQSIIIFAVFGTNTKEIVLPLLKYWRKMWYGANTLVLPSWDELSVETKHICDQFVTHHLQKCKDDIAQDKRWRIKIYKKVFSGSKFVDWLIEVGLARDRIEAVNYARHLIEGKVLRHINSVHHFYDRNLLYTLN</sequence>
<dbReference type="EMBL" id="CM043023">
    <property type="protein sequence ID" value="KAI4454822.1"/>
    <property type="molecule type" value="Genomic_DNA"/>
</dbReference>
<evidence type="ECO:0000313" key="1">
    <source>
        <dbReference type="EMBL" id="KAI4454822.1"/>
    </source>
</evidence>
<organism evidence="1 2">
    <name type="scientific">Holotrichia oblita</name>
    <name type="common">Chafer beetle</name>
    <dbReference type="NCBI Taxonomy" id="644536"/>
    <lineage>
        <taxon>Eukaryota</taxon>
        <taxon>Metazoa</taxon>
        <taxon>Ecdysozoa</taxon>
        <taxon>Arthropoda</taxon>
        <taxon>Hexapoda</taxon>
        <taxon>Insecta</taxon>
        <taxon>Pterygota</taxon>
        <taxon>Neoptera</taxon>
        <taxon>Endopterygota</taxon>
        <taxon>Coleoptera</taxon>
        <taxon>Polyphaga</taxon>
        <taxon>Scarabaeiformia</taxon>
        <taxon>Scarabaeidae</taxon>
        <taxon>Melolonthinae</taxon>
        <taxon>Holotrichia</taxon>
    </lineage>
</organism>
<keyword evidence="2" id="KW-1185">Reference proteome</keyword>
<accession>A0ACB9SIJ1</accession>
<proteinExistence type="predicted"/>
<gene>
    <name evidence="1" type="ORF">MML48_9g00010149</name>
</gene>